<protein>
    <submittedName>
        <fullName evidence="7">Pelota family protein</fullName>
    </submittedName>
</protein>
<reference evidence="7 8" key="1">
    <citation type="submission" date="2020-10" db="EMBL/GenBank/DDBJ databases">
        <title>Thermofilum lucidum 3507LT sp. nov. a novel member of Thermofilaceae family isolated from Chile hot spring, and proposal of description order Thermofilales.</title>
        <authorList>
            <person name="Zayulina K.S."/>
            <person name="Elcheninov A.G."/>
            <person name="Toshchakov S.V."/>
            <person name="Kublanov I.V."/>
        </authorList>
    </citation>
    <scope>NUCLEOTIDE SEQUENCE [LARGE SCALE GENOMIC DNA]</scope>
    <source>
        <strain evidence="7 8">3507LT</strain>
    </source>
</reference>
<dbReference type="SUPFAM" id="SSF55315">
    <property type="entry name" value="L30e-like"/>
    <property type="match status" value="1"/>
</dbReference>
<dbReference type="InterPro" id="IPR042226">
    <property type="entry name" value="eFR1_2_sf"/>
</dbReference>
<dbReference type="Proteomes" id="UP000594121">
    <property type="component" value="Chromosome"/>
</dbReference>
<dbReference type="SMART" id="SM01194">
    <property type="entry name" value="eRF1_1"/>
    <property type="match status" value="1"/>
</dbReference>
<dbReference type="FunCoup" id="A0A7L9FGX4">
    <property type="interactions" value="107"/>
</dbReference>
<dbReference type="Gene3D" id="3.30.1330.30">
    <property type="match status" value="1"/>
</dbReference>
<dbReference type="GO" id="GO:0005737">
    <property type="term" value="C:cytoplasm"/>
    <property type="evidence" value="ECO:0007669"/>
    <property type="project" value="UniProtKB-SubCell"/>
</dbReference>
<dbReference type="PANTHER" id="PTHR10853">
    <property type="entry name" value="PELOTA"/>
    <property type="match status" value="1"/>
</dbReference>
<evidence type="ECO:0000313" key="8">
    <source>
        <dbReference type="Proteomes" id="UP000594121"/>
    </source>
</evidence>
<dbReference type="GO" id="GO:0046872">
    <property type="term" value="F:metal ion binding"/>
    <property type="evidence" value="ECO:0007669"/>
    <property type="project" value="UniProtKB-KW"/>
</dbReference>
<name>A0A7L9FGX4_9CREN</name>
<proteinExistence type="inferred from homology"/>
<dbReference type="EMBL" id="CP062310">
    <property type="protein sequence ID" value="QOJ78194.1"/>
    <property type="molecule type" value="Genomic_DNA"/>
</dbReference>
<accession>A0A7L9FGX4</accession>
<keyword evidence="4" id="KW-0963">Cytoplasm</keyword>
<evidence type="ECO:0000259" key="6">
    <source>
        <dbReference type="SMART" id="SM01194"/>
    </source>
</evidence>
<organism evidence="7 8">
    <name type="scientific">Infirmifilum lucidum</name>
    <dbReference type="NCBI Taxonomy" id="2776706"/>
    <lineage>
        <taxon>Archaea</taxon>
        <taxon>Thermoproteota</taxon>
        <taxon>Thermoprotei</taxon>
        <taxon>Thermofilales</taxon>
        <taxon>Thermofilaceae</taxon>
        <taxon>Infirmifilum</taxon>
    </lineage>
</organism>
<comment type="cofactor">
    <cofactor evidence="1">
        <name>a divalent metal cation</name>
        <dbReference type="ChEBI" id="CHEBI:60240"/>
    </cofactor>
</comment>
<dbReference type="GeneID" id="59149285"/>
<dbReference type="InterPro" id="IPR038069">
    <property type="entry name" value="Pelota/DOM34_N"/>
</dbReference>
<dbReference type="InterPro" id="IPR005142">
    <property type="entry name" value="eRF1_3"/>
</dbReference>
<dbReference type="RefSeq" id="WP_192818166.1">
    <property type="nucleotide sequence ID" value="NZ_CP062310.1"/>
</dbReference>
<keyword evidence="8" id="KW-1185">Reference proteome</keyword>
<dbReference type="InterPro" id="IPR058547">
    <property type="entry name" value="Pelota_N"/>
</dbReference>
<comment type="subcellular location">
    <subcellularLocation>
        <location evidence="2">Cytoplasm</location>
    </subcellularLocation>
</comment>
<dbReference type="GO" id="GO:0070481">
    <property type="term" value="P:nuclear-transcribed mRNA catabolic process, non-stop decay"/>
    <property type="evidence" value="ECO:0007669"/>
    <property type="project" value="InterPro"/>
</dbReference>
<dbReference type="GO" id="GO:0070966">
    <property type="term" value="P:nuclear-transcribed mRNA catabolic process, no-go decay"/>
    <property type="evidence" value="ECO:0007669"/>
    <property type="project" value="InterPro"/>
</dbReference>
<dbReference type="Gene3D" id="3.30.420.60">
    <property type="entry name" value="eRF1 domain 2"/>
    <property type="match status" value="1"/>
</dbReference>
<dbReference type="Gene3D" id="2.30.30.870">
    <property type="entry name" value="Pelota, domain A"/>
    <property type="match status" value="1"/>
</dbReference>
<dbReference type="SUPFAM" id="SSF159065">
    <property type="entry name" value="Dom34/Pelota N-terminal domain-like"/>
    <property type="match status" value="1"/>
</dbReference>
<evidence type="ECO:0000256" key="2">
    <source>
        <dbReference type="ARBA" id="ARBA00004496"/>
    </source>
</evidence>
<dbReference type="InParanoid" id="A0A7L9FGX4"/>
<feature type="domain" description="eRF1/Pelota-like N-terminal" evidence="6">
    <location>
        <begin position="1"/>
        <end position="129"/>
    </location>
</feature>
<comment type="similarity">
    <text evidence="3">Belongs to the eukaryotic release factor 1 family. Pelota subfamily.</text>
</comment>
<keyword evidence="5" id="KW-0479">Metal-binding</keyword>
<dbReference type="InterPro" id="IPR004405">
    <property type="entry name" value="TF_pelota"/>
</dbReference>
<dbReference type="GO" id="GO:0032790">
    <property type="term" value="P:ribosome disassembly"/>
    <property type="evidence" value="ECO:0007669"/>
    <property type="project" value="TreeGrafter"/>
</dbReference>
<dbReference type="KEGG" id="thel:IG193_05275"/>
<dbReference type="Pfam" id="PF03465">
    <property type="entry name" value="eRF1_3"/>
    <property type="match status" value="1"/>
</dbReference>
<dbReference type="GO" id="GO:0070651">
    <property type="term" value="P:nonfunctional rRNA decay"/>
    <property type="evidence" value="ECO:0007669"/>
    <property type="project" value="TreeGrafter"/>
</dbReference>
<evidence type="ECO:0000256" key="3">
    <source>
        <dbReference type="ARBA" id="ARBA00009504"/>
    </source>
</evidence>
<dbReference type="PANTHER" id="PTHR10853:SF0">
    <property type="entry name" value="PROTEIN PELOTA HOMOLOG"/>
    <property type="match status" value="1"/>
</dbReference>
<dbReference type="GO" id="GO:0071025">
    <property type="term" value="P:RNA surveillance"/>
    <property type="evidence" value="ECO:0007669"/>
    <property type="project" value="InterPro"/>
</dbReference>
<dbReference type="InterPro" id="IPR029064">
    <property type="entry name" value="Ribosomal_eL30-like_sf"/>
</dbReference>
<evidence type="ECO:0000256" key="1">
    <source>
        <dbReference type="ARBA" id="ARBA00001968"/>
    </source>
</evidence>
<evidence type="ECO:0000256" key="5">
    <source>
        <dbReference type="ARBA" id="ARBA00022723"/>
    </source>
</evidence>
<evidence type="ECO:0000256" key="4">
    <source>
        <dbReference type="ARBA" id="ARBA00022490"/>
    </source>
</evidence>
<dbReference type="Pfam" id="PF26356">
    <property type="entry name" value="Pelota_N"/>
    <property type="match status" value="1"/>
</dbReference>
<evidence type="ECO:0000313" key="7">
    <source>
        <dbReference type="EMBL" id="QOJ78194.1"/>
    </source>
</evidence>
<dbReference type="InterPro" id="IPR005140">
    <property type="entry name" value="eRF1_Pelota-like_N"/>
</dbReference>
<sequence>MRVLEVDEKRNRLRLVIETPEDLYYLLLLVRRGDIVYAWTTRQLRIERETGFERGERVRVYVGIDVEKVNYSKFTKAMRLTGRVVNAPEDLHIKGSYHTLSINVGDEVEILKRSGIGALDREVLARATSIIRRLLLISIGDDEITVGILSPVGVEIRSSVPYYPRRTDRDTSIRETIVPALTQHLELLKSHYHFEEYEDIVVLTTERLFEAVEEALSKTGIKARVIKVSEGGEAGVYELLRRPDLRPMFAEIRSLVEAQEASSLIEELFKGLRRVITGLDAVEKVSEWGVLEKVVIADDVFFDENTRDRVLDLLDKASSAKIILVDSESEVGKVLKKLGGAVAKLYYPLPNT</sequence>
<gene>
    <name evidence="7" type="ORF">IG193_05275</name>
</gene>
<dbReference type="AlphaFoldDB" id="A0A7L9FGX4"/>